<dbReference type="AlphaFoldDB" id="A0A4R4T8T7"/>
<sequence length="780" mass="84407">MVGFHDLYTIRLDELATAVDDWERQQRDLVGMAESAATMGRRATTANWAGENRGVTVPHVVAVADEFDAALRQATTLRRVLHDAHARLRRCRDDLWTVVETDAPAAGVTVSSDGEVTTDLDGLDGDTRRERQDAVVRISAEIQRVLRRAAEDDEIIARALRDIAGPDEDRFNPVSYASLDAADLAHRDARAFLDLAANPTELTDGDLVALTALLEAHADDPAFAERIATGLGARGSLDFWRDVTNSRDVRPDTDEWTHLAELQSGLGVTLGLATRSDSTAMREWERDMIDLGDDRVGGVAGPYGFQVMSALMNSGEYDRDYLLAYGDRLLTFEQNDDRGASQLWDTDPELVLNFALPEDVPETEDEEAAERAAQARELALGDLGRDPMTGFLTALGTNPSAATEFFAPPDDFDPTSQVNLAEDESVEANRDMLNERLVYLTTNREWWNSVDDYGPPEPLPAHPALGDALLAATTGLPATGLAENDVAGVFRTPEAVDVMAQVMHLYGSTDPTLLGQQPQMAEPLGRMTAAYMSDVDYWVSSDSEAAREILSDTFASPYENRLENGHLSTIRFLSVLGQEEESHRIVTLAQQVYTRGNLDVFPPDSGNIDAGANSLRVAADVRGILDHARIQHVNAEFGAESAAAQEALGRTGGWVKTLGGALVAGSVGAGVSVAAGPLTGGASFFVPVAAGTAGGFLTEFINQSTDGALRNDDDLARHTNMTERQFYDAGLMELADLKDRYYQEALEAGTISSADVLESINAMDDAYQHGQGLADNHGYE</sequence>
<protein>
    <recommendedName>
        <fullName evidence="1">DUF6571 domain-containing protein</fullName>
    </recommendedName>
</protein>
<accession>A0A4R4T8T7</accession>
<keyword evidence="3" id="KW-1185">Reference proteome</keyword>
<evidence type="ECO:0000313" key="3">
    <source>
        <dbReference type="Proteomes" id="UP000295345"/>
    </source>
</evidence>
<gene>
    <name evidence="2" type="ORF">E1283_24360</name>
</gene>
<dbReference type="InterPro" id="IPR046701">
    <property type="entry name" value="DUF6571"/>
</dbReference>
<name>A0A4R4T8T7_9ACTN</name>
<dbReference type="RefSeq" id="WP_132820280.1">
    <property type="nucleotide sequence ID" value="NZ_SMKI01000299.1"/>
</dbReference>
<dbReference type="Pfam" id="PF20211">
    <property type="entry name" value="DUF6571"/>
    <property type="match status" value="1"/>
</dbReference>
<comment type="caution">
    <text evidence="2">The sequence shown here is derived from an EMBL/GenBank/DDBJ whole genome shotgun (WGS) entry which is preliminary data.</text>
</comment>
<reference evidence="2 3" key="1">
    <citation type="submission" date="2019-03" db="EMBL/GenBank/DDBJ databases">
        <title>Draft genome sequences of novel Actinobacteria.</title>
        <authorList>
            <person name="Sahin N."/>
            <person name="Ay H."/>
            <person name="Saygin H."/>
        </authorList>
    </citation>
    <scope>NUCLEOTIDE SEQUENCE [LARGE SCALE GENOMIC DNA]</scope>
    <source>
        <strain evidence="2 3">DSM 41900</strain>
    </source>
</reference>
<dbReference type="EMBL" id="SMKI01000299">
    <property type="protein sequence ID" value="TDC70749.1"/>
    <property type="molecule type" value="Genomic_DNA"/>
</dbReference>
<evidence type="ECO:0000313" key="2">
    <source>
        <dbReference type="EMBL" id="TDC70749.1"/>
    </source>
</evidence>
<dbReference type="Proteomes" id="UP000295345">
    <property type="component" value="Unassembled WGS sequence"/>
</dbReference>
<proteinExistence type="predicted"/>
<feature type="domain" description="DUF6571" evidence="1">
    <location>
        <begin position="172"/>
        <end position="417"/>
    </location>
</feature>
<evidence type="ECO:0000259" key="1">
    <source>
        <dbReference type="Pfam" id="PF20211"/>
    </source>
</evidence>
<dbReference type="OrthoDB" id="3846417at2"/>
<organism evidence="2 3">
    <name type="scientific">Streptomyces hainanensis</name>
    <dbReference type="NCBI Taxonomy" id="402648"/>
    <lineage>
        <taxon>Bacteria</taxon>
        <taxon>Bacillati</taxon>
        <taxon>Actinomycetota</taxon>
        <taxon>Actinomycetes</taxon>
        <taxon>Kitasatosporales</taxon>
        <taxon>Streptomycetaceae</taxon>
        <taxon>Streptomyces</taxon>
    </lineage>
</organism>